<keyword evidence="1" id="KW-0472">Membrane</keyword>
<evidence type="ECO:0000313" key="3">
    <source>
        <dbReference type="Proteomes" id="UP000183954"/>
    </source>
</evidence>
<dbReference type="Gene3D" id="3.30.2090.10">
    <property type="entry name" value="Multidrug efflux transporter AcrB TolC docking domain, DN and DC subdomains"/>
    <property type="match status" value="2"/>
</dbReference>
<keyword evidence="1" id="KW-1133">Transmembrane helix</keyword>
<dbReference type="AlphaFoldDB" id="A0A1M5VC34"/>
<feature type="transmembrane region" description="Helical" evidence="1">
    <location>
        <begin position="332"/>
        <end position="351"/>
    </location>
</feature>
<feature type="transmembrane region" description="Helical" evidence="1">
    <location>
        <begin position="462"/>
        <end position="488"/>
    </location>
</feature>
<dbReference type="SUPFAM" id="SSF82714">
    <property type="entry name" value="Multidrug efflux transporter AcrB TolC docking domain, DN and DC subdomains"/>
    <property type="match status" value="2"/>
</dbReference>
<keyword evidence="3" id="KW-1185">Reference proteome</keyword>
<evidence type="ECO:0000313" key="2">
    <source>
        <dbReference type="EMBL" id="SHH72800.1"/>
    </source>
</evidence>
<dbReference type="Gene3D" id="3.30.70.1440">
    <property type="entry name" value="Multidrug efflux transporter AcrB pore domain"/>
    <property type="match status" value="1"/>
</dbReference>
<accession>A0A1M5VC34</accession>
<name>A0A1M5VC34_9FIRM</name>
<dbReference type="STRING" id="1121420.SAMN02746098_01292"/>
<dbReference type="PANTHER" id="PTHR32063">
    <property type="match status" value="1"/>
</dbReference>
<reference evidence="3" key="1">
    <citation type="submission" date="2016-11" db="EMBL/GenBank/DDBJ databases">
        <authorList>
            <person name="Varghese N."/>
            <person name="Submissions S."/>
        </authorList>
    </citation>
    <scope>NUCLEOTIDE SEQUENCE [LARGE SCALE GENOMIC DNA]</scope>
    <source>
        <strain evidence="3">DSM 15449</strain>
    </source>
</reference>
<dbReference type="RefSeq" id="WP_073028665.1">
    <property type="nucleotide sequence ID" value="NZ_FQXJ01000004.1"/>
</dbReference>
<dbReference type="SUPFAM" id="SSF82693">
    <property type="entry name" value="Multidrug efflux transporter AcrB pore domain, PN1, PN2, PC1 and PC2 subdomains"/>
    <property type="match status" value="3"/>
</dbReference>
<sequence length="1048" mass="115523">MNIGQFSLKYKYFVLSLAIAIVLFGLYAKSTIKTQMSPDTNAPMTTVIVQYPGASAEDVAKDIVKPMEDEFGSLDGLTKLKSTSQDNVASIRLEFNYGMDVDQAAIDVQNSVNRIRGTVPATMQEPRVLKFSSSDKPVVTVSLSSDSADLKDLRQLAEDKIGFDLQLVEGVASINQFGGNITEVQVKLDKNKLAAYGLTMDQAAKALSQNNIKAPGGKLIDNNKEILIRVDESFQDIEDIRKLRIPLAGGNFVYLEAIAEVKVSIEELESAYRFDGKDSIAIMITKKSDANTVEVVQNIKKELETLKVNYPFIDFEIAQDDSTFTNQMVDNMTSSVFMALLFTVILIMLFISNVSQSFVISVSMPLVFMITIGLMKLFDMKLDMVTLSALILSIGFVVDGAIVVVENIMTHHHDLGKDMSTAAIDGTEEISMPVIAGVLTTLVVLIPLLFIQGFVGEMFRPLALTVIFAISTSVVVALVIIPLFTVMFDKFKFRKAEKFIKIVTVPFNNLMNKVLNFYSALLKISLKHKSKMFVVIIVLLVLSARFLVTNGVEMLPKFDSGTSYVSLEMKQGTALSDTAEAVGIIEKILSEEKSVIGYDTQIGYEKDSNQLSDFGIMGINQAVITINLTPRTERKETIWEFQEKLRAQIDQIPDIQRFVVKEKGGTASSSSSAPLDIRISGPDPQLLYNLAIDLEEKIKTVEGTTNIYKSYNMDNLQLNIRMNKARVQELGLTNALVAQQIYNSIEGIKGTTMDLEEADNVNISVEYMDEYKQSIDSLLEVSISTPRGEKIPLREIASVDEGKRANIITKEDLEYTIDILGYTDTRAFSHITKDIQKILDTYPLPSGYSVGLTGENEDMGDSMKDMLFLLALAVIFVYLVLVPQFKSFLHPITIMATIPLVIIGIAPALWIADKYISMPVLLGVILLAGTVVNNSILVVDQAIINQNQGLSIEDSVLTAVRSRFRPIMMTALSDVVGMLPLALQLALGSERFSPLAIAVVGGMLAATFLTMIIIPVIYATFENFKSKHRKSLGAINTKGSYSNSSSYV</sequence>
<dbReference type="SUPFAM" id="SSF82866">
    <property type="entry name" value="Multidrug efflux transporter AcrB transmembrane domain"/>
    <property type="match status" value="2"/>
</dbReference>
<proteinExistence type="predicted"/>
<dbReference type="InterPro" id="IPR001036">
    <property type="entry name" value="Acrflvin-R"/>
</dbReference>
<dbReference type="Gene3D" id="3.30.70.1320">
    <property type="entry name" value="Multidrug efflux transporter AcrB pore domain like"/>
    <property type="match status" value="1"/>
</dbReference>
<dbReference type="PANTHER" id="PTHR32063:SF0">
    <property type="entry name" value="SWARMING MOTILITY PROTEIN SWRC"/>
    <property type="match status" value="1"/>
</dbReference>
<gene>
    <name evidence="2" type="ORF">SAMN02746098_01292</name>
</gene>
<dbReference type="GO" id="GO:0005886">
    <property type="term" value="C:plasma membrane"/>
    <property type="evidence" value="ECO:0007669"/>
    <property type="project" value="TreeGrafter"/>
</dbReference>
<feature type="transmembrane region" description="Helical" evidence="1">
    <location>
        <begin position="892"/>
        <end position="912"/>
    </location>
</feature>
<dbReference type="GO" id="GO:0042910">
    <property type="term" value="F:xenobiotic transmembrane transporter activity"/>
    <property type="evidence" value="ECO:0007669"/>
    <property type="project" value="TreeGrafter"/>
</dbReference>
<dbReference type="Gene3D" id="3.30.70.1430">
    <property type="entry name" value="Multidrug efflux transporter AcrB pore domain"/>
    <property type="match status" value="2"/>
</dbReference>
<feature type="transmembrane region" description="Helical" evidence="1">
    <location>
        <begin position="995"/>
        <end position="1021"/>
    </location>
</feature>
<feature type="transmembrane region" description="Helical" evidence="1">
    <location>
        <begin position="358"/>
        <end position="378"/>
    </location>
</feature>
<dbReference type="InterPro" id="IPR027463">
    <property type="entry name" value="AcrB_DN_DC_subdom"/>
</dbReference>
<feature type="transmembrane region" description="Helical" evidence="1">
    <location>
        <begin position="384"/>
        <end position="409"/>
    </location>
</feature>
<dbReference type="Gene3D" id="1.20.1640.10">
    <property type="entry name" value="Multidrug efflux transporter AcrB transmembrane domain"/>
    <property type="match status" value="2"/>
</dbReference>
<protein>
    <submittedName>
        <fullName evidence="2">Multidrug efflux pump subunit AcrB</fullName>
    </submittedName>
</protein>
<organism evidence="2 3">
    <name type="scientific">Desulfosporosinus lacus DSM 15449</name>
    <dbReference type="NCBI Taxonomy" id="1121420"/>
    <lineage>
        <taxon>Bacteria</taxon>
        <taxon>Bacillati</taxon>
        <taxon>Bacillota</taxon>
        <taxon>Clostridia</taxon>
        <taxon>Eubacteriales</taxon>
        <taxon>Desulfitobacteriaceae</taxon>
        <taxon>Desulfosporosinus</taxon>
    </lineage>
</organism>
<feature type="transmembrane region" description="Helical" evidence="1">
    <location>
        <begin position="971"/>
        <end position="989"/>
    </location>
</feature>
<feature type="transmembrane region" description="Helical" evidence="1">
    <location>
        <begin position="918"/>
        <end position="939"/>
    </location>
</feature>
<dbReference type="PRINTS" id="PR00702">
    <property type="entry name" value="ACRIFLAVINRP"/>
</dbReference>
<keyword evidence="1" id="KW-0812">Transmembrane</keyword>
<evidence type="ECO:0000256" key="1">
    <source>
        <dbReference type="SAM" id="Phobius"/>
    </source>
</evidence>
<feature type="transmembrane region" description="Helical" evidence="1">
    <location>
        <begin position="866"/>
        <end position="885"/>
    </location>
</feature>
<feature type="transmembrane region" description="Helical" evidence="1">
    <location>
        <begin position="532"/>
        <end position="548"/>
    </location>
</feature>
<dbReference type="Pfam" id="PF00873">
    <property type="entry name" value="ACR_tran"/>
    <property type="match status" value="1"/>
</dbReference>
<dbReference type="OrthoDB" id="9757876at2"/>
<dbReference type="Proteomes" id="UP000183954">
    <property type="component" value="Unassembled WGS sequence"/>
</dbReference>
<feature type="transmembrane region" description="Helical" evidence="1">
    <location>
        <begin position="430"/>
        <end position="450"/>
    </location>
</feature>
<dbReference type="EMBL" id="FQXJ01000004">
    <property type="protein sequence ID" value="SHH72800.1"/>
    <property type="molecule type" value="Genomic_DNA"/>
</dbReference>